<feature type="compositionally biased region" description="Polar residues" evidence="1">
    <location>
        <begin position="1"/>
        <end position="27"/>
    </location>
</feature>
<feature type="region of interest" description="Disordered" evidence="1">
    <location>
        <begin position="329"/>
        <end position="371"/>
    </location>
</feature>
<feature type="region of interest" description="Disordered" evidence="1">
    <location>
        <begin position="1"/>
        <end position="48"/>
    </location>
</feature>
<feature type="compositionally biased region" description="Low complexity" evidence="1">
    <location>
        <begin position="96"/>
        <end position="111"/>
    </location>
</feature>
<evidence type="ECO:0008006" key="4">
    <source>
        <dbReference type="Google" id="ProtNLM"/>
    </source>
</evidence>
<feature type="compositionally biased region" description="Basic residues" evidence="1">
    <location>
        <begin position="332"/>
        <end position="348"/>
    </location>
</feature>
<dbReference type="OrthoDB" id="2290056at2759"/>
<dbReference type="EMBL" id="AMYB01000005">
    <property type="protein sequence ID" value="OAD01819.1"/>
    <property type="molecule type" value="Genomic_DNA"/>
</dbReference>
<evidence type="ECO:0000313" key="2">
    <source>
        <dbReference type="EMBL" id="OAD01819.1"/>
    </source>
</evidence>
<feature type="compositionally biased region" description="Basic and acidic residues" evidence="1">
    <location>
        <begin position="448"/>
        <end position="459"/>
    </location>
</feature>
<reference evidence="2 3" key="1">
    <citation type="submission" date="2015-06" db="EMBL/GenBank/DDBJ databases">
        <title>Expansion of signal transduction pathways in fungi by whole-genome duplication.</title>
        <authorList>
            <consortium name="DOE Joint Genome Institute"/>
            <person name="Corrochano L.M."/>
            <person name="Kuo A."/>
            <person name="Marcet-Houben M."/>
            <person name="Polaino S."/>
            <person name="Salamov A."/>
            <person name="Villalobos J.M."/>
            <person name="Alvarez M.I."/>
            <person name="Avalos J."/>
            <person name="Benito E.P."/>
            <person name="Benoit I."/>
            <person name="Burger G."/>
            <person name="Camino L.P."/>
            <person name="Canovas D."/>
            <person name="Cerda-Olmedo E."/>
            <person name="Cheng J.-F."/>
            <person name="Dominguez A."/>
            <person name="Elias M."/>
            <person name="Eslava A.P."/>
            <person name="Glaser F."/>
            <person name="Grimwood J."/>
            <person name="Gutierrez G."/>
            <person name="Heitman J."/>
            <person name="Henrissat B."/>
            <person name="Iturriaga E.A."/>
            <person name="Lang B.F."/>
            <person name="Lavin J.L."/>
            <person name="Lee S."/>
            <person name="Li W."/>
            <person name="Lindquist E."/>
            <person name="Lopez-Garcia S."/>
            <person name="Luque E.M."/>
            <person name="Marcos A.T."/>
            <person name="Martin J."/>
            <person name="Mccluskey K."/>
            <person name="Medina H.R."/>
            <person name="Miralles-Duran A."/>
            <person name="Miyazaki A."/>
            <person name="Munoz-Torres E."/>
            <person name="Oguiza J.A."/>
            <person name="Ohm R."/>
            <person name="Olmedo M."/>
            <person name="Orejas M."/>
            <person name="Ortiz-Castellanos L."/>
            <person name="Pisabarro A.G."/>
            <person name="Rodriguez-Romero J."/>
            <person name="Ruiz-Herrera J."/>
            <person name="Ruiz-Vazquez R."/>
            <person name="Sanz C."/>
            <person name="Schackwitz W."/>
            <person name="Schmutz J."/>
            <person name="Shahriari M."/>
            <person name="Shelest E."/>
            <person name="Silva-Franco F."/>
            <person name="Soanes D."/>
            <person name="Syed K."/>
            <person name="Tagua V.G."/>
            <person name="Talbot N.J."/>
            <person name="Thon M."/>
            <person name="De Vries R.P."/>
            <person name="Wiebenga A."/>
            <person name="Yadav J.S."/>
            <person name="Braun E.L."/>
            <person name="Baker S."/>
            <person name="Garre V."/>
            <person name="Horwitz B."/>
            <person name="Torres-Martinez S."/>
            <person name="Idnurm A."/>
            <person name="Herrera-Estrella A."/>
            <person name="Gabaldon T."/>
            <person name="Grigoriev I.V."/>
        </authorList>
    </citation>
    <scope>NUCLEOTIDE SEQUENCE [LARGE SCALE GENOMIC DNA]</scope>
    <source>
        <strain evidence="2 3">CBS 277.49</strain>
    </source>
</reference>
<feature type="compositionally biased region" description="Basic residues" evidence="1">
    <location>
        <begin position="416"/>
        <end position="432"/>
    </location>
</feature>
<comment type="caution">
    <text evidence="2">The sequence shown here is derived from an EMBL/GenBank/DDBJ whole genome shotgun (WGS) entry which is preliminary data.</text>
</comment>
<proteinExistence type="predicted"/>
<feature type="region of interest" description="Disordered" evidence="1">
    <location>
        <begin position="411"/>
        <end position="459"/>
    </location>
</feature>
<gene>
    <name evidence="2" type="ORF">MUCCIDRAFT_111158</name>
</gene>
<dbReference type="InterPro" id="IPR021109">
    <property type="entry name" value="Peptidase_aspartic_dom_sf"/>
</dbReference>
<feature type="compositionally biased region" description="Basic and acidic residues" evidence="1">
    <location>
        <begin position="349"/>
        <end position="364"/>
    </location>
</feature>
<organism evidence="2 3">
    <name type="scientific">Mucor lusitanicus CBS 277.49</name>
    <dbReference type="NCBI Taxonomy" id="747725"/>
    <lineage>
        <taxon>Eukaryota</taxon>
        <taxon>Fungi</taxon>
        <taxon>Fungi incertae sedis</taxon>
        <taxon>Mucoromycota</taxon>
        <taxon>Mucoromycotina</taxon>
        <taxon>Mucoromycetes</taxon>
        <taxon>Mucorales</taxon>
        <taxon>Mucorineae</taxon>
        <taxon>Mucoraceae</taxon>
        <taxon>Mucor</taxon>
    </lineage>
</organism>
<name>A0A162QSE8_MUCCL</name>
<accession>A0A162QSE8</accession>
<dbReference type="AlphaFoldDB" id="A0A162QSE8"/>
<dbReference type="Gene3D" id="2.40.70.10">
    <property type="entry name" value="Acid Proteases"/>
    <property type="match status" value="1"/>
</dbReference>
<dbReference type="Proteomes" id="UP000077051">
    <property type="component" value="Unassembled WGS sequence"/>
</dbReference>
<feature type="region of interest" description="Disordered" evidence="1">
    <location>
        <begin position="92"/>
        <end position="132"/>
    </location>
</feature>
<evidence type="ECO:0000313" key="3">
    <source>
        <dbReference type="Proteomes" id="UP000077051"/>
    </source>
</evidence>
<protein>
    <recommendedName>
        <fullName evidence="4">Retrotransposon gag domain-containing protein</fullName>
    </recommendedName>
</protein>
<evidence type="ECO:0000256" key="1">
    <source>
        <dbReference type="SAM" id="MobiDB-lite"/>
    </source>
</evidence>
<dbReference type="VEuPathDB" id="FungiDB:MUCCIDRAFT_111158"/>
<sequence length="667" mass="74865">MSNTTQDIPHSQEQQLSGTAEQHQPSLVASPMVVDPQASHAADPLLEIKETPPASWRVAIAQEAQDSVQDLHNRLALASSTLKELQSASQVLDRQPAALTPAPASPSTASSEHSQDGYSAASNRSDHAPSYLPRSPEGLPFIQWKSQVFKQGEKKFEDPQICLNYFEVILKQNFIALDQHWKRLVLPKVSDTVMDWVMSVPDETTWVEFKQMLLARYGHSPEMVQADAKQKLITLSMGSNKSITKYIDCFVQLRKKVDLLDSDPILQRALLDPFFADLRRTLNVFNSLNNGATASLEPMSDTIVKIKSIYNLFENQNSWDRLADAFTPSKHTDRKSHRDRRDKHRMREHKPYDRNDSKRIEKSSRPYCSYHKMHRHHTHDCRAKGSQQPLKCFKCAKPIVKGQLHKCLSTADSKYNPHRHHDRSSRDRKQKTSRNNNIVPTPAGSSGKDTDMKDTTDSDQDHNLAFKAANLHLQSSKNTGAPHSPYSGCTFSAISPNLAQHLNVDINKKSGVIQLAQKDVSFEKIGNTAETLAVRYNSKTIQSKFEIFDIIKDIYVCIGMNLLPQLGIQINGLAYDWDGHTGLEIPDIDPSPYTPNDSPYGTDSERATLLSSIQPSIDANKSIPPGAYCNLPNSSIILPIKKHLTHDTFRAPFTIVESQKAIVDEQI</sequence>
<keyword evidence="3" id="KW-1185">Reference proteome</keyword>